<comment type="caution">
    <text evidence="6">The sequence shown here is derived from an EMBL/GenBank/DDBJ whole genome shotgun (WGS) entry which is preliminary data.</text>
</comment>
<evidence type="ECO:0000256" key="3">
    <source>
        <dbReference type="ARBA" id="ARBA00012663"/>
    </source>
</evidence>
<reference evidence="6" key="1">
    <citation type="submission" date="2021-01" db="EMBL/GenBank/DDBJ databases">
        <authorList>
            <person name="Zahm M."/>
            <person name="Roques C."/>
            <person name="Cabau C."/>
            <person name="Klopp C."/>
            <person name="Donnadieu C."/>
            <person name="Jouanno E."/>
            <person name="Lampietro C."/>
            <person name="Louis A."/>
            <person name="Herpin A."/>
            <person name="Echchiki A."/>
            <person name="Berthelot C."/>
            <person name="Parey E."/>
            <person name="Roest-Crollius H."/>
            <person name="Braasch I."/>
            <person name="Postlethwait J."/>
            <person name="Bobe J."/>
            <person name="Montfort J."/>
            <person name="Bouchez O."/>
            <person name="Begum T."/>
            <person name="Mejri S."/>
            <person name="Adams A."/>
            <person name="Chen W.-J."/>
            <person name="Guiguen Y."/>
        </authorList>
    </citation>
    <scope>NUCLEOTIDE SEQUENCE</scope>
    <source>
        <strain evidence="6">YG-15Mar2019-1</strain>
        <tissue evidence="6">Brain</tissue>
    </source>
</reference>
<gene>
    <name evidence="6" type="ORF">MATL_G00006810</name>
</gene>
<dbReference type="Pfam" id="PF00728">
    <property type="entry name" value="Glyco_hydro_20"/>
    <property type="match status" value="1"/>
</dbReference>
<feature type="domain" description="Glycoside hydrolase family 20 catalytic" evidence="5">
    <location>
        <begin position="66"/>
        <end position="154"/>
    </location>
</feature>
<dbReference type="GO" id="GO:0005975">
    <property type="term" value="P:carbohydrate metabolic process"/>
    <property type="evidence" value="ECO:0007669"/>
    <property type="project" value="InterPro"/>
</dbReference>
<dbReference type="SUPFAM" id="SSF51445">
    <property type="entry name" value="(Trans)glycosidases"/>
    <property type="match status" value="1"/>
</dbReference>
<comment type="catalytic activity">
    <reaction evidence="1">
        <text>Hydrolysis of terminal non-reducing N-acetyl-D-hexosamine residues in N-acetyl-beta-D-hexosaminides.</text>
        <dbReference type="EC" id="3.2.1.52"/>
    </reaction>
</comment>
<proteinExistence type="inferred from homology"/>
<evidence type="ECO:0000256" key="4">
    <source>
        <dbReference type="ARBA" id="ARBA00022801"/>
    </source>
</evidence>
<dbReference type="InterPro" id="IPR017853">
    <property type="entry name" value="GH"/>
</dbReference>
<accession>A0A9D3QGD9</accession>
<keyword evidence="4" id="KW-0378">Hydrolase</keyword>
<protein>
    <recommendedName>
        <fullName evidence="3">beta-N-acetylhexosaminidase</fullName>
        <ecNumber evidence="3">3.2.1.52</ecNumber>
    </recommendedName>
</protein>
<dbReference type="InterPro" id="IPR015883">
    <property type="entry name" value="Glyco_hydro_20_cat"/>
</dbReference>
<sequence length="169" mass="19198">MNTPHWTTGKKIVHLDFKGAPPRMSYLQKLIPLIAHLGADGLLLEYEDMFPYEGELKVLQATDHPPYSPEEIKMIQDVAKSSGLEVIPLVQTFGHLEFVLKHRAFWELREVGFCLGTLNPHQEQSVKLLLDMVRQVLELHPDIKCLHIGADEVLHFCSIITDKGLLIVN</sequence>
<evidence type="ECO:0000256" key="1">
    <source>
        <dbReference type="ARBA" id="ARBA00001231"/>
    </source>
</evidence>
<evidence type="ECO:0000313" key="6">
    <source>
        <dbReference type="EMBL" id="KAG7491689.1"/>
    </source>
</evidence>
<dbReference type="InterPro" id="IPR038901">
    <property type="entry name" value="HEXDC-like"/>
</dbReference>
<dbReference type="PANTHER" id="PTHR21040:SF6">
    <property type="entry name" value="HEXOSAMINIDASE D"/>
    <property type="match status" value="1"/>
</dbReference>
<dbReference type="GO" id="GO:0004563">
    <property type="term" value="F:beta-N-acetylhexosaminidase activity"/>
    <property type="evidence" value="ECO:0007669"/>
    <property type="project" value="UniProtKB-EC"/>
</dbReference>
<dbReference type="EMBL" id="JAFDVH010000001">
    <property type="protein sequence ID" value="KAG7491689.1"/>
    <property type="molecule type" value="Genomic_DNA"/>
</dbReference>
<evidence type="ECO:0000313" key="7">
    <source>
        <dbReference type="Proteomes" id="UP001046870"/>
    </source>
</evidence>
<dbReference type="Proteomes" id="UP001046870">
    <property type="component" value="Chromosome 1"/>
</dbReference>
<dbReference type="Gene3D" id="3.20.20.80">
    <property type="entry name" value="Glycosidases"/>
    <property type="match status" value="1"/>
</dbReference>
<dbReference type="EC" id="3.2.1.52" evidence="3"/>
<dbReference type="PANTHER" id="PTHR21040">
    <property type="entry name" value="BCDNA.GH04120"/>
    <property type="match status" value="1"/>
</dbReference>
<organism evidence="6 7">
    <name type="scientific">Megalops atlanticus</name>
    <name type="common">Tarpon</name>
    <name type="synonym">Clupea gigantea</name>
    <dbReference type="NCBI Taxonomy" id="7932"/>
    <lineage>
        <taxon>Eukaryota</taxon>
        <taxon>Metazoa</taxon>
        <taxon>Chordata</taxon>
        <taxon>Craniata</taxon>
        <taxon>Vertebrata</taxon>
        <taxon>Euteleostomi</taxon>
        <taxon>Actinopterygii</taxon>
        <taxon>Neopterygii</taxon>
        <taxon>Teleostei</taxon>
        <taxon>Elopiformes</taxon>
        <taxon>Megalopidae</taxon>
        <taxon>Megalops</taxon>
    </lineage>
</organism>
<evidence type="ECO:0000256" key="2">
    <source>
        <dbReference type="ARBA" id="ARBA00006285"/>
    </source>
</evidence>
<evidence type="ECO:0000259" key="5">
    <source>
        <dbReference type="Pfam" id="PF00728"/>
    </source>
</evidence>
<comment type="similarity">
    <text evidence="2">Belongs to the glycosyl hydrolase 20 family.</text>
</comment>
<dbReference type="AlphaFoldDB" id="A0A9D3QGD9"/>
<name>A0A9D3QGD9_MEGAT</name>
<dbReference type="OrthoDB" id="10023921at2759"/>
<keyword evidence="7" id="KW-1185">Reference proteome</keyword>